<keyword evidence="1" id="KW-0732">Signal</keyword>
<dbReference type="Proteomes" id="UP000241462">
    <property type="component" value="Unassembled WGS sequence"/>
</dbReference>
<evidence type="ECO:0008006" key="4">
    <source>
        <dbReference type="Google" id="ProtNLM"/>
    </source>
</evidence>
<accession>A0A2T3AC04</accession>
<keyword evidence="3" id="KW-1185">Reference proteome</keyword>
<dbReference type="InParanoid" id="A0A2T3AC04"/>
<evidence type="ECO:0000313" key="3">
    <source>
        <dbReference type="Proteomes" id="UP000241462"/>
    </source>
</evidence>
<dbReference type="AlphaFoldDB" id="A0A2T3AC04"/>
<organism evidence="2 3">
    <name type="scientific">Coniella lustricola</name>
    <dbReference type="NCBI Taxonomy" id="2025994"/>
    <lineage>
        <taxon>Eukaryota</taxon>
        <taxon>Fungi</taxon>
        <taxon>Dikarya</taxon>
        <taxon>Ascomycota</taxon>
        <taxon>Pezizomycotina</taxon>
        <taxon>Sordariomycetes</taxon>
        <taxon>Sordariomycetidae</taxon>
        <taxon>Diaporthales</taxon>
        <taxon>Schizoparmaceae</taxon>
        <taxon>Coniella</taxon>
    </lineage>
</organism>
<sequence>MPIKKVTVFLVSQLVFFFLSLAESCDASVEQQARALTLLCAVAALFWSHAKLRSLWSLIPVNINFRVYSWSLSFLGR</sequence>
<name>A0A2T3AC04_9PEZI</name>
<evidence type="ECO:0000313" key="2">
    <source>
        <dbReference type="EMBL" id="PSR90723.1"/>
    </source>
</evidence>
<proteinExistence type="predicted"/>
<evidence type="ECO:0000256" key="1">
    <source>
        <dbReference type="SAM" id="SignalP"/>
    </source>
</evidence>
<feature type="signal peptide" evidence="1">
    <location>
        <begin position="1"/>
        <end position="27"/>
    </location>
</feature>
<gene>
    <name evidence="2" type="ORF">BD289DRAFT_430366</name>
</gene>
<protein>
    <recommendedName>
        <fullName evidence="4">Secreted protein</fullName>
    </recommendedName>
</protein>
<dbReference type="EMBL" id="KZ678416">
    <property type="protein sequence ID" value="PSR90723.1"/>
    <property type="molecule type" value="Genomic_DNA"/>
</dbReference>
<reference evidence="2 3" key="1">
    <citation type="journal article" date="2018" name="Mycol. Prog.">
        <title>Coniella lustricola, a new species from submerged detritus.</title>
        <authorList>
            <person name="Raudabaugh D.B."/>
            <person name="Iturriaga T."/>
            <person name="Carver A."/>
            <person name="Mondo S."/>
            <person name="Pangilinan J."/>
            <person name="Lipzen A."/>
            <person name="He G."/>
            <person name="Amirebrahimi M."/>
            <person name="Grigoriev I.V."/>
            <person name="Miller A.N."/>
        </authorList>
    </citation>
    <scope>NUCLEOTIDE SEQUENCE [LARGE SCALE GENOMIC DNA]</scope>
    <source>
        <strain evidence="2 3">B22-T-1</strain>
    </source>
</reference>
<feature type="chain" id="PRO_5015580362" description="Secreted protein" evidence="1">
    <location>
        <begin position="28"/>
        <end position="77"/>
    </location>
</feature>